<organism evidence="3 4">
    <name type="scientific">Corynebacterium hansenii</name>
    <dbReference type="NCBI Taxonomy" id="394964"/>
    <lineage>
        <taxon>Bacteria</taxon>
        <taxon>Bacillati</taxon>
        <taxon>Actinomycetota</taxon>
        <taxon>Actinomycetes</taxon>
        <taxon>Mycobacteriales</taxon>
        <taxon>Corynebacteriaceae</taxon>
        <taxon>Corynebacterium</taxon>
    </lineage>
</organism>
<evidence type="ECO:0008006" key="5">
    <source>
        <dbReference type="Google" id="ProtNLM"/>
    </source>
</evidence>
<reference evidence="4" key="1">
    <citation type="journal article" date="2019" name="Int. J. Syst. Evol. Microbiol.">
        <title>The Global Catalogue of Microorganisms (GCM) 10K type strain sequencing project: providing services to taxonomists for standard genome sequencing and annotation.</title>
        <authorList>
            <consortium name="The Broad Institute Genomics Platform"/>
            <consortium name="The Broad Institute Genome Sequencing Center for Infectious Disease"/>
            <person name="Wu L."/>
            <person name="Ma J."/>
        </authorList>
    </citation>
    <scope>NUCLEOTIDE SEQUENCE [LARGE SCALE GENOMIC DNA]</scope>
    <source>
        <strain evidence="4">CCUG 53252</strain>
    </source>
</reference>
<sequence length="168" mass="17327">MYRKLSIGLLAAAALMVLPACSGGDVPADPTSESGTNSTTGTSDKPKPTSDTSSSAAPGPNTGQADAPTSTPSGHMGYTGAPTGDPTPINKSIARCAKLSEGLYERGTTWFTDGTSGWTQYCSNNFYDGPPPVYEPREPYIPPAEDTPYPEAPDYSDGQGEQGDVGPS</sequence>
<protein>
    <recommendedName>
        <fullName evidence="5">Secreted protein</fullName>
    </recommendedName>
</protein>
<evidence type="ECO:0000313" key="3">
    <source>
        <dbReference type="EMBL" id="MFC3848760.1"/>
    </source>
</evidence>
<keyword evidence="4" id="KW-1185">Reference proteome</keyword>
<feature type="chain" id="PRO_5045652449" description="Secreted protein" evidence="2">
    <location>
        <begin position="23"/>
        <end position="168"/>
    </location>
</feature>
<accession>A0ABV7ZNP1</accession>
<feature type="compositionally biased region" description="Polar residues" evidence="1">
    <location>
        <begin position="49"/>
        <end position="73"/>
    </location>
</feature>
<comment type="caution">
    <text evidence="3">The sequence shown here is derived from an EMBL/GenBank/DDBJ whole genome shotgun (WGS) entry which is preliminary data.</text>
</comment>
<gene>
    <name evidence="3" type="ORF">ACFORJ_01060</name>
</gene>
<feature type="signal peptide" evidence="2">
    <location>
        <begin position="1"/>
        <end position="22"/>
    </location>
</feature>
<proteinExistence type="predicted"/>
<name>A0ABV7ZNP1_9CORY</name>
<feature type="compositionally biased region" description="Pro residues" evidence="1">
    <location>
        <begin position="129"/>
        <end position="142"/>
    </location>
</feature>
<keyword evidence="2" id="KW-0732">Signal</keyword>
<evidence type="ECO:0000313" key="4">
    <source>
        <dbReference type="Proteomes" id="UP001595751"/>
    </source>
</evidence>
<feature type="compositionally biased region" description="Low complexity" evidence="1">
    <location>
        <begin position="31"/>
        <end position="43"/>
    </location>
</feature>
<feature type="region of interest" description="Disordered" evidence="1">
    <location>
        <begin position="124"/>
        <end position="168"/>
    </location>
</feature>
<dbReference type="EMBL" id="JBHRZN010000001">
    <property type="protein sequence ID" value="MFC3848760.1"/>
    <property type="molecule type" value="Genomic_DNA"/>
</dbReference>
<evidence type="ECO:0000256" key="2">
    <source>
        <dbReference type="SAM" id="SignalP"/>
    </source>
</evidence>
<evidence type="ECO:0000256" key="1">
    <source>
        <dbReference type="SAM" id="MobiDB-lite"/>
    </source>
</evidence>
<dbReference type="Proteomes" id="UP001595751">
    <property type="component" value="Unassembled WGS sequence"/>
</dbReference>
<feature type="region of interest" description="Disordered" evidence="1">
    <location>
        <begin position="21"/>
        <end position="92"/>
    </location>
</feature>
<dbReference type="RefSeq" id="WP_290292009.1">
    <property type="nucleotide sequence ID" value="NZ_CP047211.1"/>
</dbReference>